<keyword evidence="6 9" id="KW-1133">Transmembrane helix</keyword>
<dbReference type="AlphaFoldDB" id="A0A9X3B271"/>
<protein>
    <submittedName>
        <fullName evidence="10">YcjF family protein</fullName>
    </submittedName>
</protein>
<proteinExistence type="inferred from homology"/>
<keyword evidence="3" id="KW-1003">Cell membrane</keyword>
<feature type="transmembrane region" description="Helical" evidence="9">
    <location>
        <begin position="119"/>
        <end position="138"/>
    </location>
</feature>
<evidence type="ECO:0000256" key="6">
    <source>
        <dbReference type="ARBA" id="ARBA00022989"/>
    </source>
</evidence>
<dbReference type="GO" id="GO:0005886">
    <property type="term" value="C:plasma membrane"/>
    <property type="evidence" value="ECO:0007669"/>
    <property type="project" value="UniProtKB-SubCell"/>
</dbReference>
<feature type="compositionally biased region" description="Polar residues" evidence="8">
    <location>
        <begin position="1"/>
        <end position="19"/>
    </location>
</feature>
<evidence type="ECO:0000256" key="9">
    <source>
        <dbReference type="SAM" id="Phobius"/>
    </source>
</evidence>
<dbReference type="RefSeq" id="WP_261273943.1">
    <property type="nucleotide sequence ID" value="NZ_JAMTCC010000059.1"/>
</dbReference>
<dbReference type="PANTHER" id="PTHR39342:SF1">
    <property type="entry name" value="UPF0283 MEMBRANE PROTEIN YCJF"/>
    <property type="match status" value="1"/>
</dbReference>
<evidence type="ECO:0000256" key="2">
    <source>
        <dbReference type="ARBA" id="ARBA00008255"/>
    </source>
</evidence>
<gene>
    <name evidence="10" type="ORF">NE536_21125</name>
</gene>
<reference evidence="10" key="1">
    <citation type="journal article" date="2023" name="Int. J. Syst. Evol. Microbiol.">
        <title>&lt;i&gt;Shewanella septentrionalis&lt;/i&gt; sp. nov. and &lt;i&gt;Shewanella holmiensis&lt;/i&gt; sp. nov., isolated from Baltic Sea water and sediments.</title>
        <authorList>
            <person name="Martin-Rodriguez A.J."/>
            <person name="Thorell K."/>
            <person name="Joffre E."/>
            <person name="Jensie-Markopoulos S."/>
            <person name="Moore E.R.B."/>
            <person name="Sjoling A."/>
        </authorList>
    </citation>
    <scope>NUCLEOTIDE SEQUENCE</scope>
    <source>
        <strain evidence="10">SP1W3</strain>
    </source>
</reference>
<sequence>MTLKLSDNPNEQASNSSANSFEGSVEQSVEQSIEQQAAKQQAIKQKPLKKQQLFDPQVVALKPSKEDLKGAKAFDQLAPVQDIEADVEALMDATLSAHLEMNDTKSVSPQLVKSRRWSWHARMAAVSLLLLVVVQTGLGLRDAWLESPWLFSFYGAVLGVVSAWALAGVVSEYRKLKRLKQVADTQETGARLAQSMQMGEADSFIDNIVCHYGDSQGLQQLRRSLKDEHNDAEKVLLFEDLVLTERDELAKKVVRRYAAESAVLLAASPLAVLDMAIILWRNQRMLRDVARCYGIELGYWSRIKLIRSIIINIIYAGTSELVTDLGTQLLSVEMTGKLSARLAQGLGGGMLTARLGYQAMALCRPIVFREEQRPKLSKVHQELLIELKQFSGKLFTKEGRDALKGQFADVDDKVPKSTKDKSRE</sequence>
<comment type="subcellular location">
    <subcellularLocation>
        <location evidence="1">Cell inner membrane</location>
        <topology evidence="1">Multi-pass membrane protein</topology>
    </subcellularLocation>
</comment>
<feature type="transmembrane region" description="Helical" evidence="9">
    <location>
        <begin position="261"/>
        <end position="280"/>
    </location>
</feature>
<evidence type="ECO:0000256" key="7">
    <source>
        <dbReference type="ARBA" id="ARBA00023136"/>
    </source>
</evidence>
<feature type="transmembrane region" description="Helical" evidence="9">
    <location>
        <begin position="150"/>
        <end position="170"/>
    </location>
</feature>
<dbReference type="Proteomes" id="UP001155604">
    <property type="component" value="Unassembled WGS sequence"/>
</dbReference>
<keyword evidence="5 9" id="KW-0812">Transmembrane</keyword>
<evidence type="ECO:0000313" key="10">
    <source>
        <dbReference type="EMBL" id="MCT7947854.1"/>
    </source>
</evidence>
<accession>A0A9X3B271</accession>
<feature type="region of interest" description="Disordered" evidence="8">
    <location>
        <begin position="1"/>
        <end position="49"/>
    </location>
</feature>
<feature type="compositionally biased region" description="Low complexity" evidence="8">
    <location>
        <begin position="20"/>
        <end position="45"/>
    </location>
</feature>
<dbReference type="NCBIfam" id="TIGR01620">
    <property type="entry name" value="hyp_HI0043"/>
    <property type="match status" value="1"/>
</dbReference>
<evidence type="ECO:0000256" key="5">
    <source>
        <dbReference type="ARBA" id="ARBA00022692"/>
    </source>
</evidence>
<evidence type="ECO:0000313" key="11">
    <source>
        <dbReference type="Proteomes" id="UP001155604"/>
    </source>
</evidence>
<comment type="similarity">
    <text evidence="2">Belongs to the UPF0283 family.</text>
</comment>
<dbReference type="InterPro" id="IPR021147">
    <property type="entry name" value="DUF697"/>
</dbReference>
<organism evidence="10 11">
    <name type="scientific">Shewanella septentrionalis</name>
    <dbReference type="NCBI Taxonomy" id="2952223"/>
    <lineage>
        <taxon>Bacteria</taxon>
        <taxon>Pseudomonadati</taxon>
        <taxon>Pseudomonadota</taxon>
        <taxon>Gammaproteobacteria</taxon>
        <taxon>Alteromonadales</taxon>
        <taxon>Shewanellaceae</taxon>
        <taxon>Shewanella</taxon>
    </lineage>
</organism>
<name>A0A9X3B271_9GAMM</name>
<dbReference type="EMBL" id="JAMTCC010000059">
    <property type="protein sequence ID" value="MCT7947854.1"/>
    <property type="molecule type" value="Genomic_DNA"/>
</dbReference>
<dbReference type="InterPro" id="IPR006507">
    <property type="entry name" value="UPF0283"/>
</dbReference>
<evidence type="ECO:0000256" key="1">
    <source>
        <dbReference type="ARBA" id="ARBA00004429"/>
    </source>
</evidence>
<evidence type="ECO:0000256" key="3">
    <source>
        <dbReference type="ARBA" id="ARBA00022475"/>
    </source>
</evidence>
<dbReference type="Pfam" id="PF05128">
    <property type="entry name" value="DUF697"/>
    <property type="match status" value="1"/>
</dbReference>
<keyword evidence="11" id="KW-1185">Reference proteome</keyword>
<dbReference type="PANTHER" id="PTHR39342">
    <property type="entry name" value="UPF0283 MEMBRANE PROTEIN YCJF"/>
    <property type="match status" value="1"/>
</dbReference>
<evidence type="ECO:0000256" key="8">
    <source>
        <dbReference type="SAM" id="MobiDB-lite"/>
    </source>
</evidence>
<evidence type="ECO:0000256" key="4">
    <source>
        <dbReference type="ARBA" id="ARBA00022519"/>
    </source>
</evidence>
<keyword evidence="7 9" id="KW-0472">Membrane</keyword>
<comment type="caution">
    <text evidence="10">The sequence shown here is derived from an EMBL/GenBank/DDBJ whole genome shotgun (WGS) entry which is preliminary data.</text>
</comment>
<keyword evidence="4" id="KW-0997">Cell inner membrane</keyword>